<keyword evidence="2" id="KW-1185">Reference proteome</keyword>
<name>A0ABR6NKB7_9SPHN</name>
<comment type="caution">
    <text evidence="1">The sequence shown here is derived from an EMBL/GenBank/DDBJ whole genome shotgun (WGS) entry which is preliminary data.</text>
</comment>
<evidence type="ECO:0008006" key="3">
    <source>
        <dbReference type="Google" id="ProtNLM"/>
    </source>
</evidence>
<protein>
    <recommendedName>
        <fullName evidence="3">Sulfotransferase family protein</fullName>
    </recommendedName>
</protein>
<dbReference type="Proteomes" id="UP001138540">
    <property type="component" value="Unassembled WGS sequence"/>
</dbReference>
<evidence type="ECO:0000313" key="2">
    <source>
        <dbReference type="Proteomes" id="UP001138540"/>
    </source>
</evidence>
<reference evidence="1 2" key="1">
    <citation type="submission" date="2020-08" db="EMBL/GenBank/DDBJ databases">
        <title>Exploring microbial biodiversity for novel pathways involved in the catabolism of aromatic compounds derived from lignin.</title>
        <authorList>
            <person name="Elkins J."/>
        </authorList>
    </citation>
    <scope>NUCLEOTIDE SEQUENCE [LARGE SCALE GENOMIC DNA]</scope>
    <source>
        <strain evidence="1 2">B1D3A</strain>
    </source>
</reference>
<sequence length="310" mass="34618">MTEKACAGRNPARDLEEVLSLLGDVPVVDPGDPSRDSVSDLIEEYCGLAVSRDHEPTPPCTIHHLACTGGSLISKVVAALPGVVLLSEIDPLSTMELAREKPRFAPTDVILALKQAARPVPERIVVNTFLASIGTMNASLGTLGHRLVIRDHAHSHFYTMVEPDSRPTLRELLLPMAARLRSVVTIRHPLDSFGALKLNLWKEDFHPFNLEEYCIRFQKFIRRYEDVPLVRYEDFVASPAIVLEEICDILNLPFDVSALGMIGNIRMTGDSGRTGSTIKKRPRRDLPDEIEIQRSSRPYRDICARFGYEP</sequence>
<organism evidence="1 2">
    <name type="scientific">Sphingobium lignivorans</name>
    <dbReference type="NCBI Taxonomy" id="2735886"/>
    <lineage>
        <taxon>Bacteria</taxon>
        <taxon>Pseudomonadati</taxon>
        <taxon>Pseudomonadota</taxon>
        <taxon>Alphaproteobacteria</taxon>
        <taxon>Sphingomonadales</taxon>
        <taxon>Sphingomonadaceae</taxon>
        <taxon>Sphingobium</taxon>
    </lineage>
</organism>
<dbReference type="RefSeq" id="WP_184155032.1">
    <property type="nucleotide sequence ID" value="NZ_JACHKA010000001.1"/>
</dbReference>
<dbReference type="SUPFAM" id="SSF52540">
    <property type="entry name" value="P-loop containing nucleoside triphosphate hydrolases"/>
    <property type="match status" value="1"/>
</dbReference>
<evidence type="ECO:0000313" key="1">
    <source>
        <dbReference type="EMBL" id="MBB5986933.1"/>
    </source>
</evidence>
<accession>A0ABR6NKB7</accession>
<dbReference type="EMBL" id="JACHKA010000001">
    <property type="protein sequence ID" value="MBB5986933.1"/>
    <property type="molecule type" value="Genomic_DNA"/>
</dbReference>
<dbReference type="Gene3D" id="3.40.50.300">
    <property type="entry name" value="P-loop containing nucleotide triphosphate hydrolases"/>
    <property type="match status" value="1"/>
</dbReference>
<dbReference type="InterPro" id="IPR027417">
    <property type="entry name" value="P-loop_NTPase"/>
</dbReference>
<gene>
    <name evidence="1" type="ORF">HNP60_002907</name>
</gene>
<proteinExistence type="predicted"/>